<sequence>MVKWYSSSSFFFQKGKTKKS</sequence>
<reference evidence="1" key="2">
    <citation type="journal article" date="2015" name="Fish Shellfish Immunol.">
        <title>Early steps in the European eel (Anguilla anguilla)-Vibrio vulnificus interaction in the gills: Role of the RtxA13 toxin.</title>
        <authorList>
            <person name="Callol A."/>
            <person name="Pajuelo D."/>
            <person name="Ebbesson L."/>
            <person name="Teles M."/>
            <person name="MacKenzie S."/>
            <person name="Amaro C."/>
        </authorList>
    </citation>
    <scope>NUCLEOTIDE SEQUENCE</scope>
</reference>
<organism evidence="1">
    <name type="scientific">Anguilla anguilla</name>
    <name type="common">European freshwater eel</name>
    <name type="synonym">Muraena anguilla</name>
    <dbReference type="NCBI Taxonomy" id="7936"/>
    <lineage>
        <taxon>Eukaryota</taxon>
        <taxon>Metazoa</taxon>
        <taxon>Chordata</taxon>
        <taxon>Craniata</taxon>
        <taxon>Vertebrata</taxon>
        <taxon>Euteleostomi</taxon>
        <taxon>Actinopterygii</taxon>
        <taxon>Neopterygii</taxon>
        <taxon>Teleostei</taxon>
        <taxon>Anguilliformes</taxon>
        <taxon>Anguillidae</taxon>
        <taxon>Anguilla</taxon>
    </lineage>
</organism>
<name>A0A0E9QRZ5_ANGAN</name>
<dbReference type="EMBL" id="GBXM01088963">
    <property type="protein sequence ID" value="JAH19614.1"/>
    <property type="molecule type" value="Transcribed_RNA"/>
</dbReference>
<proteinExistence type="predicted"/>
<protein>
    <submittedName>
        <fullName evidence="1">Uncharacterized protein</fullName>
    </submittedName>
</protein>
<reference evidence="1" key="1">
    <citation type="submission" date="2014-11" db="EMBL/GenBank/DDBJ databases">
        <authorList>
            <person name="Amaro Gonzalez C."/>
        </authorList>
    </citation>
    <scope>NUCLEOTIDE SEQUENCE</scope>
</reference>
<dbReference type="AlphaFoldDB" id="A0A0E9QRZ5"/>
<evidence type="ECO:0000313" key="1">
    <source>
        <dbReference type="EMBL" id="JAH19614.1"/>
    </source>
</evidence>
<accession>A0A0E9QRZ5</accession>